<reference evidence="2" key="1">
    <citation type="journal article" date="2023" name="G3 (Bethesda)">
        <title>A reference genome for the long-term kleptoplast-retaining sea slug Elysia crispata morphotype clarki.</title>
        <authorList>
            <person name="Eastman K.E."/>
            <person name="Pendleton A.L."/>
            <person name="Shaikh M.A."/>
            <person name="Suttiyut T."/>
            <person name="Ogas R."/>
            <person name="Tomko P."/>
            <person name="Gavelis G."/>
            <person name="Widhalm J.R."/>
            <person name="Wisecaver J.H."/>
        </authorList>
    </citation>
    <scope>NUCLEOTIDE SEQUENCE</scope>
    <source>
        <strain evidence="2">ECLA1</strain>
    </source>
</reference>
<comment type="caution">
    <text evidence="2">The sequence shown here is derived from an EMBL/GenBank/DDBJ whole genome shotgun (WGS) entry which is preliminary data.</text>
</comment>
<accession>A0AAE1E876</accession>
<sequence>MSWQMPIPYVRKNRRKTVEIKSRDEVCSRMRLYTLCWIADIFNVYRTRQAKSSVQERRDQTVIEPAFGRLDTPHDRMAFDLDRHRKKGDTPSLASVVSPRPPQAHGTHHPRQSSARNGFSLKTQHFIRRSTGSRAAQLPSKARPRADNLEDLTMALGPPILTAEIAYLLNTEQWDLRGVQVRGSTGLALAGTGRRAMCSSTHLVEGEHRLPGNNASPHGTGAIIGLRNINRRTICRQQASATATAAVLAAAAAVTVISVELTSPNHWRIQPPGAAVLAAAAVTFISVELTSTNHWRIQPPGAAVLAAAAAAVTFISVEVTSTNHWRIQPPGAAVLAAAAAAAAVTFISVELTSTNHWRIQPPGAAVLAAAAAVTFISVELTSTNHWRIQPPGAGVLAAAAVTVISVEVTSTNHWRIQPPGAGVLAAAVTVISVEVTSTNHWRIQPPGAAVLAAAAVTFISVERRKFRVAKEASYTILDKRADQKTSVGNTSSQVTHRGITGPDAEMCDMCRWT</sequence>
<dbReference type="AlphaFoldDB" id="A0AAE1E876"/>
<dbReference type="Proteomes" id="UP001283361">
    <property type="component" value="Unassembled WGS sequence"/>
</dbReference>
<evidence type="ECO:0000313" key="3">
    <source>
        <dbReference type="Proteomes" id="UP001283361"/>
    </source>
</evidence>
<name>A0AAE1E876_9GAST</name>
<proteinExistence type="predicted"/>
<organism evidence="2 3">
    <name type="scientific">Elysia crispata</name>
    <name type="common">lettuce slug</name>
    <dbReference type="NCBI Taxonomy" id="231223"/>
    <lineage>
        <taxon>Eukaryota</taxon>
        <taxon>Metazoa</taxon>
        <taxon>Spiralia</taxon>
        <taxon>Lophotrochozoa</taxon>
        <taxon>Mollusca</taxon>
        <taxon>Gastropoda</taxon>
        <taxon>Heterobranchia</taxon>
        <taxon>Euthyneura</taxon>
        <taxon>Panpulmonata</taxon>
        <taxon>Sacoglossa</taxon>
        <taxon>Placobranchoidea</taxon>
        <taxon>Plakobranchidae</taxon>
        <taxon>Elysia</taxon>
    </lineage>
</organism>
<evidence type="ECO:0000313" key="2">
    <source>
        <dbReference type="EMBL" id="KAK3797836.1"/>
    </source>
</evidence>
<gene>
    <name evidence="2" type="ORF">RRG08_052435</name>
</gene>
<evidence type="ECO:0000256" key="1">
    <source>
        <dbReference type="SAM" id="MobiDB-lite"/>
    </source>
</evidence>
<dbReference type="EMBL" id="JAWDGP010000740">
    <property type="protein sequence ID" value="KAK3797836.1"/>
    <property type="molecule type" value="Genomic_DNA"/>
</dbReference>
<feature type="region of interest" description="Disordered" evidence="1">
    <location>
        <begin position="84"/>
        <end position="118"/>
    </location>
</feature>
<protein>
    <submittedName>
        <fullName evidence="2">Uncharacterized protein</fullName>
    </submittedName>
</protein>
<keyword evidence="3" id="KW-1185">Reference proteome</keyword>